<name>A0A918C190_9DEIO</name>
<gene>
    <name evidence="1" type="ORF">GCM10008957_13790</name>
</gene>
<evidence type="ECO:0000313" key="1">
    <source>
        <dbReference type="EMBL" id="GGR02121.1"/>
    </source>
</evidence>
<sequence>MGWRIFAAAVNGDAHATVYLTPEGRVCLRAQEGRELLCEVFVPRIEDVALEAAFSELPQPLYEALLDALARRSASG</sequence>
<proteinExistence type="predicted"/>
<comment type="caution">
    <text evidence="1">The sequence shown here is derived from an EMBL/GenBank/DDBJ whole genome shotgun (WGS) entry which is preliminary data.</text>
</comment>
<dbReference type="RefSeq" id="WP_189088798.1">
    <property type="nucleotide sequence ID" value="NZ_BMQL01000005.1"/>
</dbReference>
<evidence type="ECO:0000313" key="2">
    <source>
        <dbReference type="Proteomes" id="UP000603865"/>
    </source>
</evidence>
<keyword evidence="2" id="KW-1185">Reference proteome</keyword>
<reference evidence="1" key="1">
    <citation type="journal article" date="2014" name="Int. J. Syst. Evol. Microbiol.">
        <title>Complete genome sequence of Corynebacterium casei LMG S-19264T (=DSM 44701T), isolated from a smear-ripened cheese.</title>
        <authorList>
            <consortium name="US DOE Joint Genome Institute (JGI-PGF)"/>
            <person name="Walter F."/>
            <person name="Albersmeier A."/>
            <person name="Kalinowski J."/>
            <person name="Ruckert C."/>
        </authorList>
    </citation>
    <scope>NUCLEOTIDE SEQUENCE</scope>
    <source>
        <strain evidence="1">JCM 31311</strain>
    </source>
</reference>
<protein>
    <submittedName>
        <fullName evidence="1">Uncharacterized protein</fullName>
    </submittedName>
</protein>
<dbReference type="EMBL" id="BMQL01000005">
    <property type="protein sequence ID" value="GGR02121.1"/>
    <property type="molecule type" value="Genomic_DNA"/>
</dbReference>
<dbReference type="AlphaFoldDB" id="A0A918C190"/>
<accession>A0A918C190</accession>
<dbReference type="Proteomes" id="UP000603865">
    <property type="component" value="Unassembled WGS sequence"/>
</dbReference>
<organism evidence="1 2">
    <name type="scientific">Deinococcus ruber</name>
    <dbReference type="NCBI Taxonomy" id="1848197"/>
    <lineage>
        <taxon>Bacteria</taxon>
        <taxon>Thermotogati</taxon>
        <taxon>Deinococcota</taxon>
        <taxon>Deinococci</taxon>
        <taxon>Deinococcales</taxon>
        <taxon>Deinococcaceae</taxon>
        <taxon>Deinococcus</taxon>
    </lineage>
</organism>
<reference evidence="1" key="2">
    <citation type="submission" date="2020-09" db="EMBL/GenBank/DDBJ databases">
        <authorList>
            <person name="Sun Q."/>
            <person name="Ohkuma M."/>
        </authorList>
    </citation>
    <scope>NUCLEOTIDE SEQUENCE</scope>
    <source>
        <strain evidence="1">JCM 31311</strain>
    </source>
</reference>